<evidence type="ECO:0000256" key="5">
    <source>
        <dbReference type="ARBA" id="ARBA00022786"/>
    </source>
</evidence>
<dbReference type="EC" id="2.3.2.23" evidence="1"/>
<dbReference type="Proteomes" id="UP001061958">
    <property type="component" value="Unassembled WGS sequence"/>
</dbReference>
<keyword evidence="4 8" id="KW-0547">Nucleotide-binding</keyword>
<dbReference type="GO" id="GO:0007031">
    <property type="term" value="P:peroxisome organization"/>
    <property type="evidence" value="ECO:0007669"/>
    <property type="project" value="UniProtKB-KW"/>
</dbReference>
<comment type="caution">
    <text evidence="10">The sequence shown here is derived from an EMBL/GenBank/DDBJ whole genome shotgun (WGS) entry which is preliminary data.</text>
</comment>
<evidence type="ECO:0000256" key="7">
    <source>
        <dbReference type="PROSITE-ProRule" id="PRU10133"/>
    </source>
</evidence>
<dbReference type="PROSITE" id="PS50127">
    <property type="entry name" value="UBC_2"/>
    <property type="match status" value="1"/>
</dbReference>
<dbReference type="SMART" id="SM00212">
    <property type="entry name" value="UBCc"/>
    <property type="match status" value="1"/>
</dbReference>
<dbReference type="OrthoDB" id="9973183at2759"/>
<keyword evidence="2" id="KW-0962">Peroxisome biogenesis</keyword>
<dbReference type="FunFam" id="3.10.110.10:FF:000044">
    <property type="entry name" value="protein PEROXIN-4 isoform X1"/>
    <property type="match status" value="1"/>
</dbReference>
<evidence type="ECO:0000256" key="3">
    <source>
        <dbReference type="ARBA" id="ARBA00022679"/>
    </source>
</evidence>
<sequence>MAPSRRLYKEWEELERAKKQDPDISLYPTEDNLLHWQAKLKGPVDSPYEGGTFVLEIRVPNNYPLSAPTVRLKTKIFHPNIHAKTGEICLDILKTTWSPAWTLQSVCRAILVLLSHPEPDSPLNCDAGNLLRAGDLRGYRSVAKMYTVLFAKQE</sequence>
<keyword evidence="3" id="KW-0808">Transferase</keyword>
<evidence type="ECO:0000256" key="8">
    <source>
        <dbReference type="RuleBase" id="RU362109"/>
    </source>
</evidence>
<reference evidence="10" key="1">
    <citation type="journal article" date="2022" name="Proc. Natl. Acad. Sci. U.S.A.">
        <title>Life cycle and functional genomics of the unicellular red alga Galdieria for elucidating algal and plant evolution and industrial use.</title>
        <authorList>
            <person name="Hirooka S."/>
            <person name="Itabashi T."/>
            <person name="Ichinose T.M."/>
            <person name="Onuma R."/>
            <person name="Fujiwara T."/>
            <person name="Yamashita S."/>
            <person name="Jong L.W."/>
            <person name="Tomita R."/>
            <person name="Iwane A.H."/>
            <person name="Miyagishima S.Y."/>
        </authorList>
    </citation>
    <scope>NUCLEOTIDE SEQUENCE</scope>
    <source>
        <strain evidence="10">NBRC 102759</strain>
    </source>
</reference>
<keyword evidence="11" id="KW-1185">Reference proteome</keyword>
<feature type="active site" description="Glycyl thioester intermediate" evidence="7">
    <location>
        <position position="89"/>
    </location>
</feature>
<dbReference type="Gene3D" id="3.10.110.10">
    <property type="entry name" value="Ubiquitin Conjugating Enzyme"/>
    <property type="match status" value="1"/>
</dbReference>
<accession>A0A9C7Q366</accession>
<reference evidence="10" key="2">
    <citation type="submission" date="2022-01" db="EMBL/GenBank/DDBJ databases">
        <authorList>
            <person name="Hirooka S."/>
            <person name="Miyagishima S.Y."/>
        </authorList>
    </citation>
    <scope>NUCLEOTIDE SEQUENCE</scope>
    <source>
        <strain evidence="10">NBRC 102759</strain>
    </source>
</reference>
<evidence type="ECO:0000256" key="1">
    <source>
        <dbReference type="ARBA" id="ARBA00012486"/>
    </source>
</evidence>
<proteinExistence type="inferred from homology"/>
<evidence type="ECO:0000313" key="10">
    <source>
        <dbReference type="EMBL" id="GJQ15381.1"/>
    </source>
</evidence>
<evidence type="ECO:0000313" key="11">
    <source>
        <dbReference type="Proteomes" id="UP001061958"/>
    </source>
</evidence>
<dbReference type="PANTHER" id="PTHR24067">
    <property type="entry name" value="UBIQUITIN-CONJUGATING ENZYME E2"/>
    <property type="match status" value="1"/>
</dbReference>
<feature type="domain" description="UBC core" evidence="9">
    <location>
        <begin position="2"/>
        <end position="152"/>
    </location>
</feature>
<dbReference type="InterPro" id="IPR016135">
    <property type="entry name" value="UBQ-conjugating_enzyme/RWD"/>
</dbReference>
<evidence type="ECO:0000256" key="4">
    <source>
        <dbReference type="ARBA" id="ARBA00022741"/>
    </source>
</evidence>
<evidence type="ECO:0000256" key="6">
    <source>
        <dbReference type="ARBA" id="ARBA00022840"/>
    </source>
</evidence>
<name>A0A9C7Q366_9RHOD</name>
<dbReference type="InterPro" id="IPR023313">
    <property type="entry name" value="UBQ-conjugating_AS"/>
</dbReference>
<dbReference type="InterPro" id="IPR000608">
    <property type="entry name" value="UBC"/>
</dbReference>
<gene>
    <name evidence="10" type="ORF">GpartN1_g7172.t1</name>
</gene>
<keyword evidence="5 8" id="KW-0833">Ubl conjugation pathway</keyword>
<dbReference type="EMBL" id="BQMJ01000068">
    <property type="protein sequence ID" value="GJQ15381.1"/>
    <property type="molecule type" value="Genomic_DNA"/>
</dbReference>
<dbReference type="PROSITE" id="PS00183">
    <property type="entry name" value="UBC_1"/>
    <property type="match status" value="1"/>
</dbReference>
<dbReference type="GO" id="GO:0061631">
    <property type="term" value="F:ubiquitin conjugating enzyme activity"/>
    <property type="evidence" value="ECO:0007669"/>
    <property type="project" value="UniProtKB-EC"/>
</dbReference>
<evidence type="ECO:0000259" key="9">
    <source>
        <dbReference type="PROSITE" id="PS50127"/>
    </source>
</evidence>
<keyword evidence="6 8" id="KW-0067">ATP-binding</keyword>
<organism evidence="10 11">
    <name type="scientific">Galdieria partita</name>
    <dbReference type="NCBI Taxonomy" id="83374"/>
    <lineage>
        <taxon>Eukaryota</taxon>
        <taxon>Rhodophyta</taxon>
        <taxon>Bangiophyceae</taxon>
        <taxon>Galdieriales</taxon>
        <taxon>Galdieriaceae</taxon>
        <taxon>Galdieria</taxon>
    </lineage>
</organism>
<dbReference type="CDD" id="cd23812">
    <property type="entry name" value="UBCc_ScPEX4-like"/>
    <property type="match status" value="1"/>
</dbReference>
<dbReference type="Pfam" id="PF00179">
    <property type="entry name" value="UQ_con"/>
    <property type="match status" value="1"/>
</dbReference>
<dbReference type="AlphaFoldDB" id="A0A9C7Q366"/>
<dbReference type="InterPro" id="IPR050113">
    <property type="entry name" value="Ub_conjugating_enzyme"/>
</dbReference>
<dbReference type="GO" id="GO:0005524">
    <property type="term" value="F:ATP binding"/>
    <property type="evidence" value="ECO:0007669"/>
    <property type="project" value="UniProtKB-UniRule"/>
</dbReference>
<comment type="similarity">
    <text evidence="8">Belongs to the ubiquitin-conjugating enzyme family.</text>
</comment>
<protein>
    <recommendedName>
        <fullName evidence="1">E2 ubiquitin-conjugating enzyme</fullName>
        <ecNumber evidence="1">2.3.2.23</ecNumber>
    </recommendedName>
</protein>
<evidence type="ECO:0000256" key="2">
    <source>
        <dbReference type="ARBA" id="ARBA00022593"/>
    </source>
</evidence>
<dbReference type="SUPFAM" id="SSF54495">
    <property type="entry name" value="UBC-like"/>
    <property type="match status" value="1"/>
</dbReference>